<dbReference type="InterPro" id="IPR023026">
    <property type="entry name" value="Trp_synth_beta/beta-like"/>
</dbReference>
<keyword evidence="6 10" id="KW-0663">Pyridoxal phosphate</keyword>
<evidence type="ECO:0000256" key="8">
    <source>
        <dbReference type="ARBA" id="ARBA00023239"/>
    </source>
</evidence>
<keyword evidence="8 10" id="KW-0456">Lyase</keyword>
<dbReference type="EC" id="4.2.1.20" evidence="3 10"/>
<dbReference type="GO" id="GO:0000162">
    <property type="term" value="P:L-tryptophan biosynthetic process"/>
    <property type="evidence" value="ECO:0000318"/>
    <property type="project" value="GO_Central"/>
</dbReference>
<reference evidence="13" key="2">
    <citation type="journal article" date="2011" name="Proc. Natl. Acad. Sci. U.S.A.">
        <title>Obligate biotrophy features unraveled by the genomic analysis of rust fungi.</title>
        <authorList>
            <person name="Duplessis S."/>
            <person name="Cuomo C.A."/>
            <person name="Lin Y.-C."/>
            <person name="Aerts A."/>
            <person name="Tisserant E."/>
            <person name="Veneault-Fourrey C."/>
            <person name="Joly D.L."/>
            <person name="Hacquard S."/>
            <person name="Amselem J."/>
            <person name="Cantarel B.L."/>
            <person name="Chiu R."/>
            <person name="Coutinho P.M."/>
            <person name="Feau N."/>
            <person name="Field M."/>
            <person name="Frey P."/>
            <person name="Gelhaye E."/>
            <person name="Goldberg J."/>
            <person name="Grabherr M.G."/>
            <person name="Kodira C.D."/>
            <person name="Kohler A."/>
            <person name="Kuees U."/>
            <person name="Lindquist E.A."/>
            <person name="Lucas S.M."/>
            <person name="Mago R."/>
            <person name="Mauceli E."/>
            <person name="Morin E."/>
            <person name="Murat C."/>
            <person name="Pangilinan J.L."/>
            <person name="Park R."/>
            <person name="Pearson M."/>
            <person name="Quesneville H."/>
            <person name="Rouhier N."/>
            <person name="Sakthikumar S."/>
            <person name="Salamov A.A."/>
            <person name="Schmutz J."/>
            <person name="Selles B."/>
            <person name="Shapiro H."/>
            <person name="Tanguay P."/>
            <person name="Tuskan G.A."/>
            <person name="Henrissat B."/>
            <person name="Van de Peer Y."/>
            <person name="Rouze P."/>
            <person name="Ellis J.G."/>
            <person name="Dodds P.N."/>
            <person name="Schein J.E."/>
            <person name="Zhong S."/>
            <person name="Hamelin R.C."/>
            <person name="Grigoriev I.V."/>
            <person name="Szabo L.J."/>
            <person name="Martin F."/>
        </authorList>
    </citation>
    <scope>NUCLEOTIDE SEQUENCE [LARGE SCALE GENOMIC DNA]</scope>
    <source>
        <strain evidence="13">CRL 75-36-700-3 / race SCCL</strain>
    </source>
</reference>
<dbReference type="HAMAP" id="MF_00133">
    <property type="entry name" value="Trp_synth_beta"/>
    <property type="match status" value="1"/>
</dbReference>
<evidence type="ECO:0000256" key="4">
    <source>
        <dbReference type="ARBA" id="ARBA00022605"/>
    </source>
</evidence>
<evidence type="ECO:0000256" key="3">
    <source>
        <dbReference type="ARBA" id="ARBA00012043"/>
    </source>
</evidence>
<dbReference type="VEuPathDB" id="FungiDB:PGTG_02798"/>
<evidence type="ECO:0000313" key="12">
    <source>
        <dbReference type="EMBL" id="EFP76357.2"/>
    </source>
</evidence>
<keyword evidence="5 10" id="KW-0822">Tryptophan biosynthesis</keyword>
<reference key="1">
    <citation type="submission" date="2007-01" db="EMBL/GenBank/DDBJ databases">
        <title>The Genome Sequence of Puccinia graminis f. sp. tritici Strain CRL 75-36-700-3.</title>
        <authorList>
            <consortium name="The Broad Institute Genome Sequencing Platform"/>
            <person name="Birren B."/>
            <person name="Lander E."/>
            <person name="Galagan J."/>
            <person name="Nusbaum C."/>
            <person name="Devon K."/>
            <person name="Cuomo C."/>
            <person name="Jaffe D."/>
            <person name="Butler J."/>
            <person name="Alvarez P."/>
            <person name="Gnerre S."/>
            <person name="Grabherr M."/>
            <person name="Mauceli E."/>
            <person name="Brockman W."/>
            <person name="Young S."/>
            <person name="LaButti K."/>
            <person name="Sykes S."/>
            <person name="DeCaprio D."/>
            <person name="Crawford M."/>
            <person name="Koehrsen M."/>
            <person name="Engels R."/>
            <person name="Montgomery P."/>
            <person name="Pearson M."/>
            <person name="Howarth C."/>
            <person name="Larson L."/>
            <person name="White J."/>
            <person name="Zeng Q."/>
            <person name="Kodira C."/>
            <person name="Yandava C."/>
            <person name="Alvarado L."/>
            <person name="O'Leary S."/>
            <person name="Szabo L."/>
            <person name="Dean R."/>
            <person name="Schein J."/>
        </authorList>
    </citation>
    <scope>NUCLEOTIDE SEQUENCE</scope>
    <source>
        <strain>CRL 75-36-700-3</strain>
    </source>
</reference>
<dbReference type="KEGG" id="pgr:PGTG_02798"/>
<dbReference type="EMBL" id="DS178265">
    <property type="protein sequence ID" value="EFP76357.2"/>
    <property type="molecule type" value="Genomic_DNA"/>
</dbReference>
<feature type="domain" description="Tryptophan synthase beta chain-like PALP" evidence="11">
    <location>
        <begin position="347"/>
        <end position="673"/>
    </location>
</feature>
<keyword evidence="4 10" id="KW-0028">Amino-acid biosynthesis</keyword>
<dbReference type="eggNOG" id="KOG1395">
    <property type="taxonomic scope" value="Eukaryota"/>
</dbReference>
<evidence type="ECO:0000256" key="6">
    <source>
        <dbReference type="ARBA" id="ARBA00022898"/>
    </source>
</evidence>
<evidence type="ECO:0000256" key="5">
    <source>
        <dbReference type="ARBA" id="ARBA00022822"/>
    </source>
</evidence>
<comment type="catalytic activity">
    <reaction evidence="9 10">
        <text>(1S,2R)-1-C-(indol-3-yl)glycerol 3-phosphate + L-serine = D-glyceraldehyde 3-phosphate + L-tryptophan + H2O</text>
        <dbReference type="Rhea" id="RHEA:10532"/>
        <dbReference type="ChEBI" id="CHEBI:15377"/>
        <dbReference type="ChEBI" id="CHEBI:33384"/>
        <dbReference type="ChEBI" id="CHEBI:57912"/>
        <dbReference type="ChEBI" id="CHEBI:58866"/>
        <dbReference type="ChEBI" id="CHEBI:59776"/>
        <dbReference type="EC" id="4.2.1.20"/>
    </reaction>
</comment>
<organism evidence="12 13">
    <name type="scientific">Puccinia graminis f. sp. tritici (strain CRL 75-36-700-3 / race SCCL)</name>
    <name type="common">Black stem rust fungus</name>
    <dbReference type="NCBI Taxonomy" id="418459"/>
    <lineage>
        <taxon>Eukaryota</taxon>
        <taxon>Fungi</taxon>
        <taxon>Dikarya</taxon>
        <taxon>Basidiomycota</taxon>
        <taxon>Pucciniomycotina</taxon>
        <taxon>Pucciniomycetes</taxon>
        <taxon>Pucciniales</taxon>
        <taxon>Pucciniaceae</taxon>
        <taxon>Puccinia</taxon>
    </lineage>
</organism>
<dbReference type="Gene3D" id="3.40.50.1100">
    <property type="match status" value="2"/>
</dbReference>
<dbReference type="InterPro" id="IPR006654">
    <property type="entry name" value="Trp_synth_beta"/>
</dbReference>
<dbReference type="OrthoDB" id="10050244at2759"/>
<dbReference type="Pfam" id="PF00290">
    <property type="entry name" value="Trp_syntA"/>
    <property type="match status" value="1"/>
</dbReference>
<dbReference type="SUPFAM" id="SSF53686">
    <property type="entry name" value="Tryptophan synthase beta subunit-like PLP-dependent enzymes"/>
    <property type="match status" value="1"/>
</dbReference>
<dbReference type="NCBIfam" id="TIGR00263">
    <property type="entry name" value="trpB"/>
    <property type="match status" value="1"/>
</dbReference>
<proteinExistence type="inferred from homology"/>
<keyword evidence="13" id="KW-1185">Reference proteome</keyword>
<accession>E3JWD2</accession>
<dbReference type="AlphaFoldDB" id="E3JWD2"/>
<evidence type="ECO:0000256" key="10">
    <source>
        <dbReference type="RuleBase" id="RU003663"/>
    </source>
</evidence>
<dbReference type="GeneID" id="10534250"/>
<dbReference type="HOGENOM" id="CLU_016734_1_1_1"/>
<dbReference type="InterPro" id="IPR036052">
    <property type="entry name" value="TrpB-like_PALP_sf"/>
</dbReference>
<dbReference type="SUPFAM" id="SSF51366">
    <property type="entry name" value="Ribulose-phoshate binding barrel"/>
    <property type="match status" value="1"/>
</dbReference>
<comment type="pathway">
    <text evidence="2 10">Amino-acid biosynthesis; L-tryptophan biosynthesis; L-tryptophan from chorismate: step 5/5.</text>
</comment>
<dbReference type="Pfam" id="PF00291">
    <property type="entry name" value="PALP"/>
    <property type="match status" value="1"/>
</dbReference>
<evidence type="ECO:0000256" key="7">
    <source>
        <dbReference type="ARBA" id="ARBA00023141"/>
    </source>
</evidence>
<name>E3JWD2_PUCGT</name>
<evidence type="ECO:0000256" key="1">
    <source>
        <dbReference type="ARBA" id="ARBA00001933"/>
    </source>
</evidence>
<dbReference type="InterPro" id="IPR001926">
    <property type="entry name" value="TrpB-like_PALP"/>
</dbReference>
<dbReference type="PANTHER" id="PTHR48077:SF3">
    <property type="entry name" value="TRYPTOPHAN SYNTHASE"/>
    <property type="match status" value="1"/>
</dbReference>
<dbReference type="CDD" id="cd06446">
    <property type="entry name" value="Trp-synth_B"/>
    <property type="match status" value="1"/>
</dbReference>
<dbReference type="Proteomes" id="UP000008783">
    <property type="component" value="Unassembled WGS sequence"/>
</dbReference>
<dbReference type="UniPathway" id="UPA00035">
    <property type="reaction ID" value="UER00044"/>
</dbReference>
<dbReference type="GO" id="GO:0005737">
    <property type="term" value="C:cytoplasm"/>
    <property type="evidence" value="ECO:0000318"/>
    <property type="project" value="GO_Central"/>
</dbReference>
<protein>
    <recommendedName>
        <fullName evidence="3 10">Tryptophan synthase</fullName>
        <ecNumber evidence="3 10">4.2.1.20</ecNumber>
    </recommendedName>
</protein>
<dbReference type="eggNOG" id="KOG4175">
    <property type="taxonomic scope" value="Eukaryota"/>
</dbReference>
<sequence>MTEHLRTVFDDKASQKLPVFVGFITAGYPSPQLTVPLMLAMEAGGVDVIELGIPFSEPSADGPVIRECHEVALWYKVDFKMCLKFISEARLKGLKAPVILMGKAEEKKNINEGYYNSVFSYGEQAAVVEAKEAGANGFLITDLPFEEAFQFQVLCARSGLSYVPLIAPNTSDSRIRLLASKADSFIYLGPTGARSQVASSLPELVTRIRKLAVRAGGIPIPLVVGFGISTAAQFDYVGRLGNGVVVGSKLIEVVNSKRIPIDALTKFCEEICGRRKPITSTTSSLPNPPTATAPDSLVNSRPGRFGIFGGRYLPEAFIGSLLELESCYRQAVADPKFQAELRSHYSYLNRPSELYFAQRLSAHVGGAKIWLKREDLTLTGSHKINNVLGQILLARRLGKTHIVAECAAGHHGLATATLCKKFALKCSIFIGEEDLRRRPDSVRKIENLGAKVVIVTSGNKKLKDAINDAMSAWASDFDSTHYLIGSAIGPHPYPTIVRDFQRVIGEEIQEQLQARQGRLPDAVVACVGGGSNAIGAFHPFIEQPSVRLVGVEAGGTGIDEEQHSASLTKGTRGIFHGALTYVLQDQAGKICSSHSISAGLDYPAVGPELAWLKENGRAEFCSATDFEAIQGIKICAEFEDFLPSIEAAHAVNRTIQVAKELGKAADVVLCLSGRGEPNFEGVLSQT</sequence>
<evidence type="ECO:0000313" key="13">
    <source>
        <dbReference type="Proteomes" id="UP000008783"/>
    </source>
</evidence>
<gene>
    <name evidence="12" type="ORF">PGTG_02798</name>
</gene>
<dbReference type="NCBIfam" id="TIGR00262">
    <property type="entry name" value="trpA"/>
    <property type="match status" value="1"/>
</dbReference>
<dbReference type="Gene3D" id="3.20.20.70">
    <property type="entry name" value="Aldolase class I"/>
    <property type="match status" value="1"/>
</dbReference>
<dbReference type="FunFam" id="3.40.50.1100:FF:000004">
    <property type="entry name" value="Tryptophan synthase beta chain"/>
    <property type="match status" value="1"/>
</dbReference>
<dbReference type="InterPro" id="IPR002028">
    <property type="entry name" value="Trp_synthase_suA"/>
</dbReference>
<dbReference type="CDD" id="cd04724">
    <property type="entry name" value="Tryptophan_synthase_alpha"/>
    <property type="match status" value="1"/>
</dbReference>
<dbReference type="STRING" id="418459.E3JWD2"/>
<dbReference type="InterPro" id="IPR013785">
    <property type="entry name" value="Aldolase_TIM"/>
</dbReference>
<dbReference type="InParanoid" id="E3JWD2"/>
<evidence type="ECO:0000256" key="9">
    <source>
        <dbReference type="ARBA" id="ARBA00049047"/>
    </source>
</evidence>
<dbReference type="PANTHER" id="PTHR48077">
    <property type="entry name" value="TRYPTOPHAN SYNTHASE-RELATED"/>
    <property type="match status" value="1"/>
</dbReference>
<dbReference type="RefSeq" id="XP_003320776.2">
    <property type="nucleotide sequence ID" value="XM_003320728.2"/>
</dbReference>
<comment type="cofactor">
    <cofactor evidence="1 10">
        <name>pyridoxal 5'-phosphate</name>
        <dbReference type="ChEBI" id="CHEBI:597326"/>
    </cofactor>
</comment>
<evidence type="ECO:0000256" key="2">
    <source>
        <dbReference type="ARBA" id="ARBA00004733"/>
    </source>
</evidence>
<keyword evidence="7 10" id="KW-0057">Aromatic amino acid biosynthesis</keyword>
<dbReference type="InterPro" id="IPR011060">
    <property type="entry name" value="RibuloseP-bd_barrel"/>
</dbReference>
<dbReference type="GO" id="GO:0004834">
    <property type="term" value="F:tryptophan synthase activity"/>
    <property type="evidence" value="ECO:0007669"/>
    <property type="project" value="UniProtKB-EC"/>
</dbReference>
<evidence type="ECO:0000259" key="11">
    <source>
        <dbReference type="Pfam" id="PF00291"/>
    </source>
</evidence>
<dbReference type="HAMAP" id="MF_00131">
    <property type="entry name" value="Trp_synth_alpha"/>
    <property type="match status" value="1"/>
</dbReference>